<evidence type="ECO:0000256" key="2">
    <source>
        <dbReference type="ARBA" id="ARBA00022692"/>
    </source>
</evidence>
<evidence type="ECO:0000313" key="11">
    <source>
        <dbReference type="Proteomes" id="UP000450676"/>
    </source>
</evidence>
<keyword evidence="4" id="KW-1133">Transmembrane helix</keyword>
<evidence type="ECO:0000256" key="3">
    <source>
        <dbReference type="ARBA" id="ARBA00022729"/>
    </source>
</evidence>
<evidence type="ECO:0000259" key="9">
    <source>
        <dbReference type="Pfam" id="PF16332"/>
    </source>
</evidence>
<dbReference type="InterPro" id="IPR052447">
    <property type="entry name" value="Dermatan-Sulfate_Isomerase"/>
</dbReference>
<evidence type="ECO:0000256" key="5">
    <source>
        <dbReference type="ARBA" id="ARBA00023136"/>
    </source>
</evidence>
<keyword evidence="7" id="KW-0413">Isomerase</keyword>
<evidence type="ECO:0000256" key="8">
    <source>
        <dbReference type="SAM" id="SignalP"/>
    </source>
</evidence>
<name>A0A7X4KM55_9BURK</name>
<evidence type="ECO:0000313" key="10">
    <source>
        <dbReference type="EMBL" id="MYN06791.1"/>
    </source>
</evidence>
<comment type="caution">
    <text evidence="10">The sequence shown here is derived from an EMBL/GenBank/DDBJ whole genome shotgun (WGS) entry which is preliminary data.</text>
</comment>
<keyword evidence="3 8" id="KW-0732">Signal</keyword>
<dbReference type="PANTHER" id="PTHR15532">
    <property type="match status" value="1"/>
</dbReference>
<keyword evidence="11" id="KW-1185">Reference proteome</keyword>
<evidence type="ECO:0000256" key="4">
    <source>
        <dbReference type="ARBA" id="ARBA00022989"/>
    </source>
</evidence>
<dbReference type="EMBL" id="WWCU01000004">
    <property type="protein sequence ID" value="MYN06791.1"/>
    <property type="molecule type" value="Genomic_DNA"/>
</dbReference>
<dbReference type="Gene3D" id="1.50.10.100">
    <property type="entry name" value="Chondroitin AC/alginate lyase"/>
    <property type="match status" value="1"/>
</dbReference>
<dbReference type="RefSeq" id="WP_161071183.1">
    <property type="nucleotide sequence ID" value="NZ_WWCU01000004.1"/>
</dbReference>
<gene>
    <name evidence="10" type="ORF">GTP77_05520</name>
</gene>
<dbReference type="Proteomes" id="UP000450676">
    <property type="component" value="Unassembled WGS sequence"/>
</dbReference>
<evidence type="ECO:0000256" key="6">
    <source>
        <dbReference type="ARBA" id="ARBA00023180"/>
    </source>
</evidence>
<accession>A0A7X4KM55</accession>
<sequence length="667" mass="72321">MQPNFKRRRLLGTAALALPALGGGIPSAFAQDAREALGTKQGGAATGGVHPLTKLMQAHPAPLRAELSGVHPRVFTTAAGLEQLRQRARGSHSAIWQKALSGLVAMRAEPEASPAQTRRAQNTVGIGMVGAALAYKIEGDARYLEAAKRYMDAAVSYPVWGYTFSKPDIDLAAGHLLYGLGTAYDLLFDVLSVEERTRYREKLVRHARIMAAHFSPKPGKSYSYSQNHCFIPISGLAVAAYAVFDEVPEAAGWAALSRAIFTQVLSVASPDGYFYEGVEYWIFSMPWIIHGLDAFAHAAGDDMYDLPALRKAHLYMAHSITPNGQDIFDFGDAFEGPVTRSRVGHEPDRTHPGGKLHSNYNLLYRLAQRFGNPEAQGVAAWMDSLGHICAEDFWSLQWYEPSIKPTPMSAIPPHHHFDDLGTVYWRSDWSSKATAFAFRAGPPEGHHAASLIGKMPDWHLSMGHSHPDAGSFILFGGGSYLTGPKGYAGIPSSKISNTLLVDGQGQANEGGGHDAFEGYPYARLDSIRITKLTLGKDHADIVADLTGAYRPELGIEKLERRFSFARGAWTTSDTMKASKPVVLTAQVHGDREIKQLDERSFLVEGQPSALKVDARTKAAAAVVEPGFVVSAGPPGNVDKGPKQQRGNVLRISLPASRQATLVTGMKF</sequence>
<organism evidence="10 11">
    <name type="scientific">Pseudoduganella aquatica</name>
    <dbReference type="NCBI Taxonomy" id="2660641"/>
    <lineage>
        <taxon>Bacteria</taxon>
        <taxon>Pseudomonadati</taxon>
        <taxon>Pseudomonadota</taxon>
        <taxon>Betaproteobacteria</taxon>
        <taxon>Burkholderiales</taxon>
        <taxon>Oxalobacteraceae</taxon>
        <taxon>Telluria group</taxon>
        <taxon>Pseudoduganella</taxon>
    </lineage>
</organism>
<feature type="domain" description="Heparinase II N-terminal" evidence="9">
    <location>
        <begin position="130"/>
        <end position="335"/>
    </location>
</feature>
<protein>
    <submittedName>
        <fullName evidence="10">DUF4962 domain-containing protein</fullName>
    </submittedName>
</protein>
<keyword evidence="5" id="KW-0472">Membrane</keyword>
<dbReference type="InterPro" id="IPR008929">
    <property type="entry name" value="Chondroitin_lyas"/>
</dbReference>
<dbReference type="GO" id="GO:0016853">
    <property type="term" value="F:isomerase activity"/>
    <property type="evidence" value="ECO:0007669"/>
    <property type="project" value="UniProtKB-KW"/>
</dbReference>
<dbReference type="GO" id="GO:0016020">
    <property type="term" value="C:membrane"/>
    <property type="evidence" value="ECO:0007669"/>
    <property type="project" value="UniProtKB-SubCell"/>
</dbReference>
<feature type="signal peptide" evidence="8">
    <location>
        <begin position="1"/>
        <end position="30"/>
    </location>
</feature>
<feature type="chain" id="PRO_5030653413" evidence="8">
    <location>
        <begin position="31"/>
        <end position="667"/>
    </location>
</feature>
<dbReference type="InterPro" id="IPR006311">
    <property type="entry name" value="TAT_signal"/>
</dbReference>
<dbReference type="Gene3D" id="2.70.98.70">
    <property type="match status" value="1"/>
</dbReference>
<dbReference type="InterPro" id="IPR032518">
    <property type="entry name" value="HepII_N"/>
</dbReference>
<dbReference type="PROSITE" id="PS51318">
    <property type="entry name" value="TAT"/>
    <property type="match status" value="1"/>
</dbReference>
<reference evidence="10 11" key="1">
    <citation type="submission" date="2019-12" db="EMBL/GenBank/DDBJ databases">
        <title>Novel species isolated from a subtropical stream in China.</title>
        <authorList>
            <person name="Lu H."/>
        </authorList>
    </citation>
    <scope>NUCLEOTIDE SEQUENCE [LARGE SCALE GENOMIC DNA]</scope>
    <source>
        <strain evidence="10 11">FT127W</strain>
    </source>
</reference>
<dbReference type="SUPFAM" id="SSF48230">
    <property type="entry name" value="Chondroitin AC/alginate lyase"/>
    <property type="match status" value="1"/>
</dbReference>
<proteinExistence type="predicted"/>
<dbReference type="AlphaFoldDB" id="A0A7X4KM55"/>
<evidence type="ECO:0000256" key="7">
    <source>
        <dbReference type="ARBA" id="ARBA00023235"/>
    </source>
</evidence>
<keyword evidence="2" id="KW-0812">Transmembrane</keyword>
<comment type="subcellular location">
    <subcellularLocation>
        <location evidence="1">Membrane</location>
        <topology evidence="1">Multi-pass membrane protein</topology>
    </subcellularLocation>
</comment>
<evidence type="ECO:0000256" key="1">
    <source>
        <dbReference type="ARBA" id="ARBA00004141"/>
    </source>
</evidence>
<keyword evidence="6" id="KW-0325">Glycoprotein</keyword>
<dbReference type="PANTHER" id="PTHR15532:SF5">
    <property type="entry name" value="SULFOTRANSFERASE DOMAIN-CONTAINING PROTEIN"/>
    <property type="match status" value="1"/>
</dbReference>
<dbReference type="Pfam" id="PF16332">
    <property type="entry name" value="DUF4962"/>
    <property type="match status" value="1"/>
</dbReference>